<proteinExistence type="predicted"/>
<evidence type="ECO:0000256" key="2">
    <source>
        <dbReference type="SAM" id="SignalP"/>
    </source>
</evidence>
<keyword evidence="4" id="KW-1185">Reference proteome</keyword>
<evidence type="ECO:0000313" key="3">
    <source>
        <dbReference type="EMBL" id="TQF01508.1"/>
    </source>
</evidence>
<feature type="region of interest" description="Disordered" evidence="1">
    <location>
        <begin position="73"/>
        <end position="97"/>
    </location>
</feature>
<dbReference type="AlphaFoldDB" id="A0A540VXL8"/>
<evidence type="ECO:0000313" key="4">
    <source>
        <dbReference type="Proteomes" id="UP000319103"/>
    </source>
</evidence>
<feature type="signal peptide" evidence="2">
    <location>
        <begin position="1"/>
        <end position="30"/>
    </location>
</feature>
<accession>A0A540VXL8</accession>
<dbReference type="EMBL" id="VIGB01000003">
    <property type="protein sequence ID" value="TQF01508.1"/>
    <property type="molecule type" value="Genomic_DNA"/>
</dbReference>
<gene>
    <name evidence="3" type="ORF">E6W39_03685</name>
</gene>
<evidence type="ECO:0000256" key="1">
    <source>
        <dbReference type="SAM" id="MobiDB-lite"/>
    </source>
</evidence>
<reference evidence="3 4" key="1">
    <citation type="submission" date="2019-06" db="EMBL/GenBank/DDBJ databases">
        <title>Description of Kitasatospora acidophila sp. nov. isolated from pine grove soil, and reclassification of Streptomyces novaecaesareae to Kitasatospora novaeceasareae comb. nov.</title>
        <authorList>
            <person name="Kim M.J."/>
        </authorList>
    </citation>
    <scope>NUCLEOTIDE SEQUENCE [LARGE SCALE GENOMIC DNA]</scope>
    <source>
        <strain evidence="3 4">MMS16-CNU292</strain>
    </source>
</reference>
<keyword evidence="2" id="KW-0732">Signal</keyword>
<dbReference type="OrthoDB" id="5196645at2"/>
<dbReference type="Proteomes" id="UP000319103">
    <property type="component" value="Unassembled WGS sequence"/>
</dbReference>
<organism evidence="3 4">
    <name type="scientific">Kitasatospora acidiphila</name>
    <dbReference type="NCBI Taxonomy" id="2567942"/>
    <lineage>
        <taxon>Bacteria</taxon>
        <taxon>Bacillati</taxon>
        <taxon>Actinomycetota</taxon>
        <taxon>Actinomycetes</taxon>
        <taxon>Kitasatosporales</taxon>
        <taxon>Streptomycetaceae</taxon>
        <taxon>Kitasatospora</taxon>
    </lineage>
</organism>
<comment type="caution">
    <text evidence="3">The sequence shown here is derived from an EMBL/GenBank/DDBJ whole genome shotgun (WGS) entry which is preliminary data.</text>
</comment>
<feature type="chain" id="PRO_5022093587" evidence="2">
    <location>
        <begin position="31"/>
        <end position="97"/>
    </location>
</feature>
<protein>
    <submittedName>
        <fullName evidence="3">Uncharacterized protein</fullName>
    </submittedName>
</protein>
<name>A0A540VXL8_9ACTN</name>
<sequence length="97" mass="10262">MIASRGWLPAATALVGFSIVLVPAAAPASASPVRAVRVPLAQYRVLPEPSPADVARKELGDLNVSRWARCSTPARVDGRPRSPPCARTRSPRAPAVR</sequence>